<reference evidence="2 3" key="1">
    <citation type="submission" date="2019-01" db="EMBL/GenBank/DDBJ databases">
        <title>Sequencing of cultivated peanut Arachis hypogaea provides insights into genome evolution and oil improvement.</title>
        <authorList>
            <person name="Chen X."/>
        </authorList>
    </citation>
    <scope>NUCLEOTIDE SEQUENCE [LARGE SCALE GENOMIC DNA]</scope>
    <source>
        <strain evidence="3">cv. Fuhuasheng</strain>
        <tissue evidence="2">Leaves</tissue>
    </source>
</reference>
<dbReference type="InterPro" id="IPR023393">
    <property type="entry name" value="START-like_dom_sf"/>
</dbReference>
<organism evidence="2 3">
    <name type="scientific">Arachis hypogaea</name>
    <name type="common">Peanut</name>
    <dbReference type="NCBI Taxonomy" id="3818"/>
    <lineage>
        <taxon>Eukaryota</taxon>
        <taxon>Viridiplantae</taxon>
        <taxon>Streptophyta</taxon>
        <taxon>Embryophyta</taxon>
        <taxon>Tracheophyta</taxon>
        <taxon>Spermatophyta</taxon>
        <taxon>Magnoliopsida</taxon>
        <taxon>eudicotyledons</taxon>
        <taxon>Gunneridae</taxon>
        <taxon>Pentapetalae</taxon>
        <taxon>rosids</taxon>
        <taxon>fabids</taxon>
        <taxon>Fabales</taxon>
        <taxon>Fabaceae</taxon>
        <taxon>Papilionoideae</taxon>
        <taxon>50 kb inversion clade</taxon>
        <taxon>dalbergioids sensu lato</taxon>
        <taxon>Dalbergieae</taxon>
        <taxon>Pterocarpus clade</taxon>
        <taxon>Arachis</taxon>
    </lineage>
</organism>
<dbReference type="Gene3D" id="3.30.530.20">
    <property type="match status" value="1"/>
</dbReference>
<dbReference type="EMBL" id="SDMP01000007">
    <property type="protein sequence ID" value="RYR45979.1"/>
    <property type="molecule type" value="Genomic_DNA"/>
</dbReference>
<gene>
    <name evidence="2" type="ORF">Ahy_A07g031750</name>
</gene>
<dbReference type="Pfam" id="PF00407">
    <property type="entry name" value="Bet_v_1"/>
    <property type="match status" value="1"/>
</dbReference>
<dbReference type="InterPro" id="IPR000916">
    <property type="entry name" value="Bet_v_I/MLP"/>
</dbReference>
<comment type="caution">
    <text evidence="2">The sequence shown here is derived from an EMBL/GenBank/DDBJ whole genome shotgun (WGS) entry which is preliminary data.</text>
</comment>
<dbReference type="GO" id="GO:0006952">
    <property type="term" value="P:defense response"/>
    <property type="evidence" value="ECO:0007669"/>
    <property type="project" value="InterPro"/>
</dbReference>
<sequence>MDLSGKISIEVGIQVPAAKFFDVLAKQFHKVQNICGRIQGAKLHEGDDWHCTHSVKQWTSVVDGKVITYKERIEVLDEENKLITYKIFDDDVNEHYKDLKITLQVTEKDDEHGCIKWTIEYEKIDDDVEVPYGFVELCYKSSKDIVAHLLKA</sequence>
<dbReference type="SMR" id="A0A445C4Y7"/>
<dbReference type="CDD" id="cd07816">
    <property type="entry name" value="Bet_v1-like"/>
    <property type="match status" value="1"/>
</dbReference>
<evidence type="ECO:0000259" key="1">
    <source>
        <dbReference type="SMART" id="SM01037"/>
    </source>
</evidence>
<dbReference type="AlphaFoldDB" id="A0A445C4Y7"/>
<name>A0A445C4Y7_ARAHY</name>
<dbReference type="InterPro" id="IPR051761">
    <property type="entry name" value="MLP-like_ligand-binding"/>
</dbReference>
<keyword evidence="3" id="KW-1185">Reference proteome</keyword>
<protein>
    <recommendedName>
        <fullName evidence="1">Bet v I/Major latex protein domain-containing protein</fullName>
    </recommendedName>
</protein>
<dbReference type="PANTHER" id="PTHR31907">
    <property type="entry name" value="MLP-LIKE PROTEIN 423"/>
    <property type="match status" value="1"/>
</dbReference>
<accession>A0A445C4Y7</accession>
<evidence type="ECO:0000313" key="3">
    <source>
        <dbReference type="Proteomes" id="UP000289738"/>
    </source>
</evidence>
<dbReference type="SUPFAM" id="SSF55961">
    <property type="entry name" value="Bet v1-like"/>
    <property type="match status" value="1"/>
</dbReference>
<dbReference type="SMART" id="SM01037">
    <property type="entry name" value="Bet_v_1"/>
    <property type="match status" value="1"/>
</dbReference>
<feature type="domain" description="Bet v I/Major latex protein" evidence="1">
    <location>
        <begin position="2"/>
        <end position="152"/>
    </location>
</feature>
<dbReference type="Gramene" id="arahy.Tifrunner.gnm2.ann2.Ah07g081500.1">
    <property type="protein sequence ID" value="arahy.Tifrunner.gnm2.ann2.Ah07g081500.1-CDS"/>
    <property type="gene ID" value="arahy.Tifrunner.gnm2.ann2.Ah07g081500"/>
</dbReference>
<dbReference type="Proteomes" id="UP000289738">
    <property type="component" value="Chromosome A07"/>
</dbReference>
<dbReference type="OrthoDB" id="1847301at2759"/>
<proteinExistence type="predicted"/>
<dbReference type="STRING" id="3818.A0A445C4Y7"/>
<evidence type="ECO:0000313" key="2">
    <source>
        <dbReference type="EMBL" id="RYR45979.1"/>
    </source>
</evidence>